<evidence type="ECO:0000313" key="6">
    <source>
        <dbReference type="Proteomes" id="UP001487740"/>
    </source>
</evidence>
<evidence type="ECO:0000256" key="2">
    <source>
        <dbReference type="SAM" id="MobiDB-lite"/>
    </source>
</evidence>
<dbReference type="Proteomes" id="UP001487740">
    <property type="component" value="Unassembled WGS sequence"/>
</dbReference>
<keyword evidence="3" id="KW-1133">Transmembrane helix</keyword>
<feature type="transmembrane region" description="Helical" evidence="3">
    <location>
        <begin position="160"/>
        <end position="192"/>
    </location>
</feature>
<dbReference type="EMBL" id="JARAKH010000017">
    <property type="protein sequence ID" value="KAK8395929.1"/>
    <property type="molecule type" value="Genomic_DNA"/>
</dbReference>
<proteinExistence type="predicted"/>
<protein>
    <recommendedName>
        <fullName evidence="4">Carboxylesterase type B domain-containing protein</fullName>
    </recommendedName>
</protein>
<feature type="compositionally biased region" description="Basic and acidic residues" evidence="2">
    <location>
        <begin position="76"/>
        <end position="97"/>
    </location>
</feature>
<sequence length="736" mass="79307">MSGLPVVGRYVTRSWSSGSAAGAERRQASPSPRQPRSTWRLPAFFRRRLEIAQRGGGRVGSTGPGDSEGGVAVTEEAFKEPKDPPPTLKDPRKDPMRESTSTDPIKDFEATPSPYDEPEIHDVGVREPRYLDLFDPGVSVVRDPKLDLPPTPPKSRARSVLAACLASLASTRVVVCCSVVLVVLVVVIVALASTSRHAFPQDPRIQPPYVTTVTTCGLVQGMVDGGAFVFRGVPYAVPPVGERRFRRSQPHSKLEDCWTGTYMANVTRPCWGYDSQGGVVQGFEDCLLLDVFTPQLGYDTPLPVVVVVGGASLGGDAQRPWMVSKAAQLVQDRRVVLVSPQLRRGPFGFFPHPAVAASTYPHTAGNQGASDLLAALIWTRHNVEHFGGDPAQVTLLGHRAGAALAWPLLSSRSGRDLVHSAWLSGAAPHHPTRSWRDADPALLESLNCTSVACLEAMPALQVMEAPPLEWRRPGHHAWLVADGLDVSFLPAMPQVPLVLGSTEQVAAEPLLSWRGRLGTSRSLLLDAILEGLRFFSTAQEPPTTVRPSKAAIVTGYGNQGWPPPLTKRREEEVQVAVVGAAAAEAALERYSEEVTDPWLLLTTLVSDATTTCPALAAAASLARSVAHRRRTPVTATPVYAYLARHARASRAGTLADGTTDLEALLGLLPLHSAADRSFAHALQELFFRFVADGVPERHESTPAQLGVYLVGDGFTVQRSRPLCDHWANASHLAGRF</sequence>
<name>A0AAW0U776_SCYPA</name>
<dbReference type="Pfam" id="PF00135">
    <property type="entry name" value="COesterase"/>
    <property type="match status" value="1"/>
</dbReference>
<dbReference type="InterPro" id="IPR029058">
    <property type="entry name" value="AB_hydrolase_fold"/>
</dbReference>
<evidence type="ECO:0000313" key="5">
    <source>
        <dbReference type="EMBL" id="KAK8395929.1"/>
    </source>
</evidence>
<evidence type="ECO:0000256" key="3">
    <source>
        <dbReference type="SAM" id="Phobius"/>
    </source>
</evidence>
<dbReference type="Gene3D" id="3.40.50.1820">
    <property type="entry name" value="alpha/beta hydrolase"/>
    <property type="match status" value="1"/>
</dbReference>
<gene>
    <name evidence="5" type="ORF">O3P69_005804</name>
</gene>
<organism evidence="5 6">
    <name type="scientific">Scylla paramamosain</name>
    <name type="common">Mud crab</name>
    <dbReference type="NCBI Taxonomy" id="85552"/>
    <lineage>
        <taxon>Eukaryota</taxon>
        <taxon>Metazoa</taxon>
        <taxon>Ecdysozoa</taxon>
        <taxon>Arthropoda</taxon>
        <taxon>Crustacea</taxon>
        <taxon>Multicrustacea</taxon>
        <taxon>Malacostraca</taxon>
        <taxon>Eumalacostraca</taxon>
        <taxon>Eucarida</taxon>
        <taxon>Decapoda</taxon>
        <taxon>Pleocyemata</taxon>
        <taxon>Brachyura</taxon>
        <taxon>Eubrachyura</taxon>
        <taxon>Portunoidea</taxon>
        <taxon>Portunidae</taxon>
        <taxon>Portuninae</taxon>
        <taxon>Scylla</taxon>
    </lineage>
</organism>
<keyword evidence="3" id="KW-0472">Membrane</keyword>
<accession>A0AAW0U776</accession>
<dbReference type="SUPFAM" id="SSF53474">
    <property type="entry name" value="alpha/beta-Hydrolases"/>
    <property type="match status" value="1"/>
</dbReference>
<evidence type="ECO:0000259" key="4">
    <source>
        <dbReference type="Pfam" id="PF00135"/>
    </source>
</evidence>
<keyword evidence="6" id="KW-1185">Reference proteome</keyword>
<feature type="region of interest" description="Disordered" evidence="2">
    <location>
        <begin position="1"/>
        <end position="120"/>
    </location>
</feature>
<feature type="domain" description="Carboxylesterase type B" evidence="4">
    <location>
        <begin position="214"/>
        <end position="699"/>
    </location>
</feature>
<keyword evidence="3" id="KW-0812">Transmembrane</keyword>
<evidence type="ECO:0000256" key="1">
    <source>
        <dbReference type="ARBA" id="ARBA00023180"/>
    </source>
</evidence>
<dbReference type="PANTHER" id="PTHR11559">
    <property type="entry name" value="CARBOXYLESTERASE"/>
    <property type="match status" value="1"/>
</dbReference>
<dbReference type="InterPro" id="IPR050309">
    <property type="entry name" value="Type-B_Carboxylest/Lipase"/>
</dbReference>
<dbReference type="InterPro" id="IPR002018">
    <property type="entry name" value="CarbesteraseB"/>
</dbReference>
<feature type="compositionally biased region" description="Gly residues" evidence="2">
    <location>
        <begin position="54"/>
        <end position="68"/>
    </location>
</feature>
<feature type="compositionally biased region" description="Low complexity" evidence="2">
    <location>
        <begin position="28"/>
        <end position="37"/>
    </location>
</feature>
<reference evidence="5 6" key="1">
    <citation type="submission" date="2023-03" db="EMBL/GenBank/DDBJ databases">
        <title>High-quality genome of Scylla paramamosain provides insights in environmental adaptation.</title>
        <authorList>
            <person name="Zhang L."/>
        </authorList>
    </citation>
    <scope>NUCLEOTIDE SEQUENCE [LARGE SCALE GENOMIC DNA]</scope>
    <source>
        <strain evidence="5">LZ_2023a</strain>
        <tissue evidence="5">Muscle</tissue>
    </source>
</reference>
<keyword evidence="1" id="KW-0325">Glycoprotein</keyword>
<dbReference type="AlphaFoldDB" id="A0AAW0U776"/>
<comment type="caution">
    <text evidence="5">The sequence shown here is derived from an EMBL/GenBank/DDBJ whole genome shotgun (WGS) entry which is preliminary data.</text>
</comment>